<protein>
    <submittedName>
        <fullName evidence="1">Uncharacterized protein</fullName>
    </submittedName>
</protein>
<reference evidence="1" key="1">
    <citation type="journal article" date="2022" name="bioRxiv">
        <title>Population genetic analysis of Ophidiomyces ophidiicola, the causative agent of snake fungal disease, indicates recent introductions to the USA.</title>
        <authorList>
            <person name="Ladner J.T."/>
            <person name="Palmer J.M."/>
            <person name="Ettinger C.L."/>
            <person name="Stajich J.E."/>
            <person name="Farrell T.M."/>
            <person name="Glorioso B.M."/>
            <person name="Lawson B."/>
            <person name="Price S.J."/>
            <person name="Stengle A.G."/>
            <person name="Grear D.A."/>
            <person name="Lorch J.M."/>
        </authorList>
    </citation>
    <scope>NUCLEOTIDE SEQUENCE</scope>
    <source>
        <strain evidence="1">NWHC 24266-5</strain>
    </source>
</reference>
<proteinExistence type="predicted"/>
<accession>A0ACB8UQ22</accession>
<evidence type="ECO:0000313" key="1">
    <source>
        <dbReference type="EMBL" id="KAI2382824.1"/>
    </source>
</evidence>
<organism evidence="1">
    <name type="scientific">Ophidiomyces ophidiicola</name>
    <dbReference type="NCBI Taxonomy" id="1387563"/>
    <lineage>
        <taxon>Eukaryota</taxon>
        <taxon>Fungi</taxon>
        <taxon>Dikarya</taxon>
        <taxon>Ascomycota</taxon>
        <taxon>Pezizomycotina</taxon>
        <taxon>Eurotiomycetes</taxon>
        <taxon>Eurotiomycetidae</taxon>
        <taxon>Onygenales</taxon>
        <taxon>Onygenaceae</taxon>
        <taxon>Ophidiomyces</taxon>
    </lineage>
</organism>
<comment type="caution">
    <text evidence="1">The sequence shown here is derived from an EMBL/GenBank/DDBJ whole genome shotgun (WGS) entry which is preliminary data.</text>
</comment>
<sequence>MVETRNSRRGRSASQEVTGPAISRTLHSSPLPPVKTQHSFAYGATGSPSFPRRLRTSPPTEATRVGSNTQNPMEPNATDLERLEEAALSHPVTGRLTRYRAQKSASPTRRVRGRRRETRESTPEDQLLDSLREASEEAEEPRDKVLPSIEESSVSWNTERYVIGDPRGVSVSVTDNPSSGGSIPNRLPRDTAASIRPIAVPPIRPSGRSQLPPTLQPSEELRFKRPLTASTQLTPELGEIPVLAPPQSDGDTLVPRPVPAPTKTTPSPVTSSLAPVTSGTQKRFTVCQIVWISVCFWLIAFGGTFAVVDDFGGKISRNILLPLCGSHRAPIQYTDALNKLSAGVDQRLSEMSREVALLKDEWNKRLPHIKQAIWPAVDESLVPHKINWFSTGVGALVDPYLTTKIRPSLLARGADKAVGRKKTNPPIAALTRWEEHGDCWCVHNHPDEVQLAVLLGRPLVPDEVVIEHIQKEATLEPESAPRDMELWVEFFGRSTSMNSPTAHHEPSPASMKLAESIPLNKVFSEPLSELQRDDILSTLRLVYPNEPETAYSLDEDLGRSFYRIGKFQYNINAKQNIQKFQLDVVIDLPDIRAKKAVVRIKSNWGSSNTCLYRVKLHGHV</sequence>
<dbReference type="EMBL" id="JALBCA010000107">
    <property type="protein sequence ID" value="KAI2382824.1"/>
    <property type="molecule type" value="Genomic_DNA"/>
</dbReference>
<gene>
    <name evidence="1" type="ORF">LOY88_005691</name>
</gene>
<name>A0ACB8UQ22_9EURO</name>